<name>A0A423WP32_CYTCH</name>
<evidence type="ECO:0000256" key="1">
    <source>
        <dbReference type="SAM" id="MobiDB-lite"/>
    </source>
</evidence>
<feature type="region of interest" description="Disordered" evidence="1">
    <location>
        <begin position="1"/>
        <end position="87"/>
    </location>
</feature>
<organism evidence="2 3">
    <name type="scientific">Cytospora chrysosperma</name>
    <name type="common">Cytospora canker fungus</name>
    <name type="synonym">Sphaeria chrysosperma</name>
    <dbReference type="NCBI Taxonomy" id="252740"/>
    <lineage>
        <taxon>Eukaryota</taxon>
        <taxon>Fungi</taxon>
        <taxon>Dikarya</taxon>
        <taxon>Ascomycota</taxon>
        <taxon>Pezizomycotina</taxon>
        <taxon>Sordariomycetes</taxon>
        <taxon>Sordariomycetidae</taxon>
        <taxon>Diaporthales</taxon>
        <taxon>Cytosporaceae</taxon>
        <taxon>Cytospora</taxon>
    </lineage>
</organism>
<evidence type="ECO:0000313" key="3">
    <source>
        <dbReference type="Proteomes" id="UP000284375"/>
    </source>
</evidence>
<reference evidence="2 3" key="1">
    <citation type="submission" date="2015-09" db="EMBL/GenBank/DDBJ databases">
        <title>Host preference determinants of Valsa canker pathogens revealed by comparative genomics.</title>
        <authorList>
            <person name="Yin Z."/>
            <person name="Huang L."/>
        </authorList>
    </citation>
    <scope>NUCLEOTIDE SEQUENCE [LARGE SCALE GENOMIC DNA]</scope>
    <source>
        <strain evidence="2 3">YSFL</strain>
    </source>
</reference>
<dbReference type="AlphaFoldDB" id="A0A423WP32"/>
<protein>
    <submittedName>
        <fullName evidence="2">Uncharacterized protein</fullName>
    </submittedName>
</protein>
<feature type="compositionally biased region" description="Pro residues" evidence="1">
    <location>
        <begin position="32"/>
        <end position="42"/>
    </location>
</feature>
<comment type="caution">
    <text evidence="2">The sequence shown here is derived from an EMBL/GenBank/DDBJ whole genome shotgun (WGS) entry which is preliminary data.</text>
</comment>
<dbReference type="EMBL" id="LJZO01000001">
    <property type="protein sequence ID" value="ROW05173.1"/>
    <property type="molecule type" value="Genomic_DNA"/>
</dbReference>
<sequence length="322" mass="34159">MSNHNIFDDAEPPPSYEEAVHGSARNNQRLTLPPPPPTPPRSPNSNHHHNNSSSSSNHNKANGSQGSPTTPNGPSSSSPTTPQTPAQTFQQILPPSRINRQFPPAFNLYRNAFSGRAAFSLGEHQTTPIYAVTAWSGWSAQASLVLHNGPSEDHPPLASVAYDSSGRRMDVHLPPLPGRAAAPVSVQVPSAVRAKVVFSVEIPWPGPAGAPASPASYRRESFEWRRSNSLAISSLGGRSQGWKLVRLSNELPPGGLTVAGSGPPAGDGHEVVAICAQAVMSMSKLWKFAFTGTGVSGALGERWAVMAVVTGLVIWDQESRNN</sequence>
<keyword evidence="3" id="KW-1185">Reference proteome</keyword>
<proteinExistence type="predicted"/>
<feature type="compositionally biased region" description="Low complexity" evidence="1">
    <location>
        <begin position="51"/>
        <end position="87"/>
    </location>
</feature>
<gene>
    <name evidence="2" type="ORF">VSDG_00593</name>
</gene>
<dbReference type="OrthoDB" id="5073671at2759"/>
<evidence type="ECO:0000313" key="2">
    <source>
        <dbReference type="EMBL" id="ROW05173.1"/>
    </source>
</evidence>
<dbReference type="Proteomes" id="UP000284375">
    <property type="component" value="Unassembled WGS sequence"/>
</dbReference>
<accession>A0A423WP32</accession>